<feature type="transmembrane region" description="Helical" evidence="7">
    <location>
        <begin position="104"/>
        <end position="127"/>
    </location>
</feature>
<dbReference type="GO" id="GO:0005886">
    <property type="term" value="C:plasma membrane"/>
    <property type="evidence" value="ECO:0007669"/>
    <property type="project" value="TreeGrafter"/>
</dbReference>
<feature type="transmembrane region" description="Helical" evidence="7">
    <location>
        <begin position="230"/>
        <end position="251"/>
    </location>
</feature>
<dbReference type="WBParaSite" id="HDID_0000896901-mRNA-1">
    <property type="protein sequence ID" value="HDID_0000896901-mRNA-1"/>
    <property type="gene ID" value="HDID_0000896901"/>
</dbReference>
<feature type="transmembrane region" description="Helical" evidence="7">
    <location>
        <begin position="59"/>
        <end position="77"/>
    </location>
</feature>
<evidence type="ECO:0000256" key="5">
    <source>
        <dbReference type="ARBA" id="ARBA00023136"/>
    </source>
</evidence>
<dbReference type="PANTHER" id="PTHR19139:SF199">
    <property type="entry name" value="MIP17260P"/>
    <property type="match status" value="1"/>
</dbReference>
<evidence type="ECO:0000256" key="7">
    <source>
        <dbReference type="SAM" id="Phobius"/>
    </source>
</evidence>
<feature type="transmembrane region" description="Helical" evidence="7">
    <location>
        <begin position="25"/>
        <end position="47"/>
    </location>
</feature>
<comment type="subcellular location">
    <subcellularLocation>
        <location evidence="1">Membrane</location>
        <topology evidence="1">Multi-pass membrane protein</topology>
    </subcellularLocation>
</comment>
<dbReference type="Proteomes" id="UP000274504">
    <property type="component" value="Unassembled WGS sequence"/>
</dbReference>
<dbReference type="InterPro" id="IPR034294">
    <property type="entry name" value="Aquaporin_transptr"/>
</dbReference>
<evidence type="ECO:0000313" key="10">
    <source>
        <dbReference type="WBParaSite" id="HDID_0000896901-mRNA-1"/>
    </source>
</evidence>
<evidence type="ECO:0000256" key="6">
    <source>
        <dbReference type="RuleBase" id="RU000477"/>
    </source>
</evidence>
<dbReference type="Gene3D" id="1.20.1080.10">
    <property type="entry name" value="Glycerol uptake facilitator protein"/>
    <property type="match status" value="1"/>
</dbReference>
<dbReference type="InterPro" id="IPR000425">
    <property type="entry name" value="MIP"/>
</dbReference>
<feature type="transmembrane region" description="Helical" evidence="7">
    <location>
        <begin position="148"/>
        <end position="167"/>
    </location>
</feature>
<evidence type="ECO:0000256" key="2">
    <source>
        <dbReference type="ARBA" id="ARBA00006175"/>
    </source>
</evidence>
<sequence length="257" mass="28552">MSENEDQDLPHTHLQFIEDLPWNKYLWLMTRIFVAEVIGSALFILPANIIPSPTVYEPLMAGIAMAGAFYVAIWIIYPTSGGHINPIISLTSFLQQNINLGHLLVYWFAQFVGAFLGTITGLKITPFGQNETNWRLTQPLPSVSEEQAFVVEILTGCILVNVYLSTIDLKRPANWGLSTGLNMALPLMFAVMGIVIISGSTTMGCANPFRSLPVAMWYGEYKNLWVWPQYIYLTGSPIGAVIGLYLHSMFLSARSDG</sequence>
<reference evidence="8 9" key="2">
    <citation type="submission" date="2018-11" db="EMBL/GenBank/DDBJ databases">
        <authorList>
            <consortium name="Pathogen Informatics"/>
        </authorList>
    </citation>
    <scope>NUCLEOTIDE SEQUENCE [LARGE SCALE GENOMIC DNA]</scope>
</reference>
<dbReference type="Pfam" id="PF00230">
    <property type="entry name" value="MIP"/>
    <property type="match status" value="1"/>
</dbReference>
<dbReference type="OrthoDB" id="3222at2759"/>
<organism evidence="10">
    <name type="scientific">Hymenolepis diminuta</name>
    <name type="common">Rat tapeworm</name>
    <dbReference type="NCBI Taxonomy" id="6216"/>
    <lineage>
        <taxon>Eukaryota</taxon>
        <taxon>Metazoa</taxon>
        <taxon>Spiralia</taxon>
        <taxon>Lophotrochozoa</taxon>
        <taxon>Platyhelminthes</taxon>
        <taxon>Cestoda</taxon>
        <taxon>Eucestoda</taxon>
        <taxon>Cyclophyllidea</taxon>
        <taxon>Hymenolepididae</taxon>
        <taxon>Hymenolepis</taxon>
    </lineage>
</organism>
<dbReference type="PRINTS" id="PR00783">
    <property type="entry name" value="MINTRINSICP"/>
</dbReference>
<dbReference type="GO" id="GO:0015250">
    <property type="term" value="F:water channel activity"/>
    <property type="evidence" value="ECO:0007669"/>
    <property type="project" value="TreeGrafter"/>
</dbReference>
<dbReference type="InterPro" id="IPR023271">
    <property type="entry name" value="Aquaporin-like"/>
</dbReference>
<dbReference type="SUPFAM" id="SSF81338">
    <property type="entry name" value="Aquaporin-like"/>
    <property type="match status" value="1"/>
</dbReference>
<keyword evidence="6" id="KW-0813">Transport</keyword>
<keyword evidence="3 6" id="KW-0812">Transmembrane</keyword>
<feature type="transmembrane region" description="Helical" evidence="7">
    <location>
        <begin position="187"/>
        <end position="209"/>
    </location>
</feature>
<evidence type="ECO:0000256" key="3">
    <source>
        <dbReference type="ARBA" id="ARBA00022692"/>
    </source>
</evidence>
<reference evidence="10" key="1">
    <citation type="submission" date="2016-04" db="UniProtKB">
        <authorList>
            <consortium name="WormBaseParasite"/>
        </authorList>
    </citation>
    <scope>IDENTIFICATION</scope>
</reference>
<dbReference type="AlphaFoldDB" id="A0A158QFJ8"/>
<gene>
    <name evidence="8" type="ORF">HDID_LOCUS8967</name>
</gene>
<evidence type="ECO:0000256" key="4">
    <source>
        <dbReference type="ARBA" id="ARBA00022989"/>
    </source>
</evidence>
<dbReference type="EMBL" id="UYSG01011179">
    <property type="protein sequence ID" value="VDL61285.1"/>
    <property type="molecule type" value="Genomic_DNA"/>
</dbReference>
<keyword evidence="5 7" id="KW-0472">Membrane</keyword>
<comment type="similarity">
    <text evidence="2 6">Belongs to the MIP/aquaporin (TC 1.A.8) family.</text>
</comment>
<dbReference type="STRING" id="6216.A0A158QFJ8"/>
<evidence type="ECO:0000256" key="1">
    <source>
        <dbReference type="ARBA" id="ARBA00004141"/>
    </source>
</evidence>
<keyword evidence="4 7" id="KW-1133">Transmembrane helix</keyword>
<proteinExistence type="inferred from homology"/>
<evidence type="ECO:0000313" key="8">
    <source>
        <dbReference type="EMBL" id="VDL61285.1"/>
    </source>
</evidence>
<protein>
    <submittedName>
        <fullName evidence="10">Aquaporin</fullName>
    </submittedName>
</protein>
<dbReference type="PANTHER" id="PTHR19139">
    <property type="entry name" value="AQUAPORIN TRANSPORTER"/>
    <property type="match status" value="1"/>
</dbReference>
<accession>A0A158QFJ8</accession>
<evidence type="ECO:0000313" key="9">
    <source>
        <dbReference type="Proteomes" id="UP000274504"/>
    </source>
</evidence>
<name>A0A158QFJ8_HYMDI</name>